<dbReference type="PANTHER" id="PTHR43142">
    <property type="entry name" value="CARBOXYLIC ESTER HYDROLASE"/>
    <property type="match status" value="1"/>
</dbReference>
<protein>
    <recommendedName>
        <fullName evidence="3">Carboxylesterase type B domain-containing protein</fullName>
    </recommendedName>
</protein>
<keyword evidence="5" id="KW-1185">Reference proteome</keyword>
<dbReference type="EMBL" id="AP024419">
    <property type="protein sequence ID" value="BCR88731.1"/>
    <property type="molecule type" value="Genomic_DNA"/>
</dbReference>
<evidence type="ECO:0000313" key="4">
    <source>
        <dbReference type="EMBL" id="BCR88731.1"/>
    </source>
</evidence>
<dbReference type="InterPro" id="IPR002018">
    <property type="entry name" value="CarbesteraseB"/>
</dbReference>
<organism evidence="4 5">
    <name type="scientific">Aspergillus chevalieri</name>
    <name type="common">Eurotium chevalieri</name>
    <dbReference type="NCBI Taxonomy" id="182096"/>
    <lineage>
        <taxon>Eukaryota</taxon>
        <taxon>Fungi</taxon>
        <taxon>Dikarya</taxon>
        <taxon>Ascomycota</taxon>
        <taxon>Pezizomycotina</taxon>
        <taxon>Eurotiomycetes</taxon>
        <taxon>Eurotiomycetidae</taxon>
        <taxon>Eurotiales</taxon>
        <taxon>Aspergillaceae</taxon>
        <taxon>Aspergillus</taxon>
        <taxon>Aspergillus subgen. Aspergillus</taxon>
    </lineage>
</organism>
<evidence type="ECO:0000256" key="1">
    <source>
        <dbReference type="ARBA" id="ARBA00005964"/>
    </source>
</evidence>
<dbReference type="Pfam" id="PF00135">
    <property type="entry name" value="COesterase"/>
    <property type="match status" value="1"/>
</dbReference>
<dbReference type="Gene3D" id="3.40.50.1820">
    <property type="entry name" value="alpha/beta hydrolase"/>
    <property type="match status" value="1"/>
</dbReference>
<dbReference type="Proteomes" id="UP000637239">
    <property type="component" value="Chromosome 4"/>
</dbReference>
<sequence>MTHWKDIAVWKGIPFAATTGGQNRWKAPQPASAWNGTLDARNGGNVCPSATSRDNYMIDEDCLDLNIWSPANSTNAKLPVVMWNYPAMSTAVDALFDGGGMADQGIVFVNYNHRTGPFGWLAHPELSG</sequence>
<name>A0A7R7ZPJ2_ASPCH</name>
<feature type="domain" description="Carboxylesterase type B" evidence="3">
    <location>
        <begin position="6"/>
        <end position="123"/>
    </location>
</feature>
<keyword evidence="2" id="KW-0378">Hydrolase</keyword>
<dbReference type="KEGG" id="ache:ACHE_41295S"/>
<dbReference type="GeneID" id="66983089"/>
<dbReference type="SUPFAM" id="SSF53474">
    <property type="entry name" value="alpha/beta-Hydrolases"/>
    <property type="match status" value="1"/>
</dbReference>
<evidence type="ECO:0000256" key="2">
    <source>
        <dbReference type="ARBA" id="ARBA00022801"/>
    </source>
</evidence>
<reference evidence="4" key="1">
    <citation type="submission" date="2021-01" db="EMBL/GenBank/DDBJ databases">
        <authorList>
            <consortium name="Aspergillus chevalieri M1 genome sequencing consortium"/>
            <person name="Kazuki M."/>
            <person name="Futagami T."/>
        </authorList>
    </citation>
    <scope>NUCLEOTIDE SEQUENCE</scope>
    <source>
        <strain evidence="4">M1</strain>
    </source>
</reference>
<dbReference type="AlphaFoldDB" id="A0A7R7ZPJ2"/>
<proteinExistence type="inferred from homology"/>
<evidence type="ECO:0000259" key="3">
    <source>
        <dbReference type="Pfam" id="PF00135"/>
    </source>
</evidence>
<comment type="similarity">
    <text evidence="1">Belongs to the type-B carboxylesterase/lipase family.</text>
</comment>
<accession>A0A7R7ZPJ2</accession>
<gene>
    <name evidence="4" type="ORF">ACHE_41295S</name>
</gene>
<dbReference type="RefSeq" id="XP_043137253.1">
    <property type="nucleotide sequence ID" value="XM_043279589.1"/>
</dbReference>
<dbReference type="GO" id="GO:0016787">
    <property type="term" value="F:hydrolase activity"/>
    <property type="evidence" value="ECO:0007669"/>
    <property type="project" value="UniProtKB-KW"/>
</dbReference>
<reference evidence="4" key="2">
    <citation type="submission" date="2021-02" db="EMBL/GenBank/DDBJ databases">
        <title>Aspergillus chevalieri M1 genome sequence.</title>
        <authorList>
            <person name="Kadooka C."/>
            <person name="Mori K."/>
            <person name="Futagami T."/>
        </authorList>
    </citation>
    <scope>NUCLEOTIDE SEQUENCE</scope>
    <source>
        <strain evidence="4">M1</strain>
    </source>
</reference>
<dbReference type="PANTHER" id="PTHR43142:SF1">
    <property type="entry name" value="CARBOXYLIC ESTER HYDROLASE"/>
    <property type="match status" value="1"/>
</dbReference>
<dbReference type="InterPro" id="IPR029058">
    <property type="entry name" value="AB_hydrolase_fold"/>
</dbReference>
<evidence type="ECO:0000313" key="5">
    <source>
        <dbReference type="Proteomes" id="UP000637239"/>
    </source>
</evidence>